<reference evidence="2 3" key="1">
    <citation type="submission" date="2018-12" db="EMBL/GenBank/DDBJ databases">
        <title>Sequencing of bacterial isolates from soil warming experiment in Harvard Forest, Massachusetts, USA.</title>
        <authorList>
            <person name="Deangelis K."/>
        </authorList>
    </citation>
    <scope>NUCLEOTIDE SEQUENCE [LARGE SCALE GENOMIC DNA]</scope>
    <source>
        <strain evidence="2 3">EB153</strain>
    </source>
</reference>
<organism evidence="2 3">
    <name type="scientific">Edaphobacter aggregans</name>
    <dbReference type="NCBI Taxonomy" id="570835"/>
    <lineage>
        <taxon>Bacteria</taxon>
        <taxon>Pseudomonadati</taxon>
        <taxon>Acidobacteriota</taxon>
        <taxon>Terriglobia</taxon>
        <taxon>Terriglobales</taxon>
        <taxon>Acidobacteriaceae</taxon>
        <taxon>Edaphobacter</taxon>
    </lineage>
</organism>
<evidence type="ECO:0000313" key="2">
    <source>
        <dbReference type="EMBL" id="RSL16066.1"/>
    </source>
</evidence>
<protein>
    <submittedName>
        <fullName evidence="2">Uncharacterized protein</fullName>
    </submittedName>
</protein>
<accession>A0A428MGL0</accession>
<feature type="region of interest" description="Disordered" evidence="1">
    <location>
        <begin position="14"/>
        <end position="53"/>
    </location>
</feature>
<comment type="caution">
    <text evidence="2">The sequence shown here is derived from an EMBL/GenBank/DDBJ whole genome shotgun (WGS) entry which is preliminary data.</text>
</comment>
<proteinExistence type="predicted"/>
<dbReference type="Proteomes" id="UP000269669">
    <property type="component" value="Unassembled WGS sequence"/>
</dbReference>
<name>A0A428MGL0_9BACT</name>
<evidence type="ECO:0000313" key="3">
    <source>
        <dbReference type="Proteomes" id="UP000269669"/>
    </source>
</evidence>
<gene>
    <name evidence="2" type="ORF">EDE15_1575</name>
</gene>
<keyword evidence="3" id="KW-1185">Reference proteome</keyword>
<dbReference type="AlphaFoldDB" id="A0A428MGL0"/>
<feature type="compositionally biased region" description="Basic and acidic residues" evidence="1">
    <location>
        <begin position="25"/>
        <end position="40"/>
    </location>
</feature>
<evidence type="ECO:0000256" key="1">
    <source>
        <dbReference type="SAM" id="MobiDB-lite"/>
    </source>
</evidence>
<dbReference type="EMBL" id="RSDW01000001">
    <property type="protein sequence ID" value="RSL16066.1"/>
    <property type="molecule type" value="Genomic_DNA"/>
</dbReference>
<sequence>MLQCQCLITRENRQNGNEEGSQKSTSKEGTSKEGSKEKVTSTKAKQNGGRDERPPFCVYSSCIGYCVTEGFGAFFGVDRYPDTLFFSITFTTTSYSIGSLPV</sequence>